<evidence type="ECO:0000313" key="1">
    <source>
        <dbReference type="EMBL" id="KIM81966.1"/>
    </source>
</evidence>
<dbReference type="Proteomes" id="UP000054166">
    <property type="component" value="Unassembled WGS sequence"/>
</dbReference>
<feature type="non-terminal residue" evidence="1">
    <location>
        <position position="150"/>
    </location>
</feature>
<dbReference type="HOGENOM" id="CLU_1754106_0_0_1"/>
<sequence>MLRFIPMLVRDCAFTWRFPPFEPRAWILFEVAEYLLNHTAPIITPDAQDFASHVKEMFKEGVRPVVSKHGYVYTNGGDLPLVIGWLEVLVILRKCVPNAGTRQEIFDWINRIYVGVYFNPILGIEIDKVKGVILCNGTTYLFTPVFRPTG</sequence>
<keyword evidence="2" id="KW-1185">Reference proteome</keyword>
<accession>A0A0C3FS39</accession>
<organism evidence="1 2">
    <name type="scientific">Piloderma croceum (strain F 1598)</name>
    <dbReference type="NCBI Taxonomy" id="765440"/>
    <lineage>
        <taxon>Eukaryota</taxon>
        <taxon>Fungi</taxon>
        <taxon>Dikarya</taxon>
        <taxon>Basidiomycota</taxon>
        <taxon>Agaricomycotina</taxon>
        <taxon>Agaricomycetes</taxon>
        <taxon>Agaricomycetidae</taxon>
        <taxon>Atheliales</taxon>
        <taxon>Atheliaceae</taxon>
        <taxon>Piloderma</taxon>
    </lineage>
</organism>
<reference evidence="2" key="2">
    <citation type="submission" date="2015-01" db="EMBL/GenBank/DDBJ databases">
        <title>Evolutionary Origins and Diversification of the Mycorrhizal Mutualists.</title>
        <authorList>
            <consortium name="DOE Joint Genome Institute"/>
            <consortium name="Mycorrhizal Genomics Consortium"/>
            <person name="Kohler A."/>
            <person name="Kuo A."/>
            <person name="Nagy L.G."/>
            <person name="Floudas D."/>
            <person name="Copeland A."/>
            <person name="Barry K.W."/>
            <person name="Cichocki N."/>
            <person name="Veneault-Fourrey C."/>
            <person name="LaButti K."/>
            <person name="Lindquist E.A."/>
            <person name="Lipzen A."/>
            <person name="Lundell T."/>
            <person name="Morin E."/>
            <person name="Murat C."/>
            <person name="Riley R."/>
            <person name="Ohm R."/>
            <person name="Sun H."/>
            <person name="Tunlid A."/>
            <person name="Henrissat B."/>
            <person name="Grigoriev I.V."/>
            <person name="Hibbett D.S."/>
            <person name="Martin F."/>
        </authorList>
    </citation>
    <scope>NUCLEOTIDE SEQUENCE [LARGE SCALE GENOMIC DNA]</scope>
    <source>
        <strain evidence="2">F 1598</strain>
    </source>
</reference>
<dbReference type="EMBL" id="KN832996">
    <property type="protein sequence ID" value="KIM81966.1"/>
    <property type="molecule type" value="Genomic_DNA"/>
</dbReference>
<protein>
    <submittedName>
        <fullName evidence="1">Uncharacterized protein</fullName>
    </submittedName>
</protein>
<name>A0A0C3FS39_PILCF</name>
<gene>
    <name evidence="1" type="ORF">PILCRDRAFT_820845</name>
</gene>
<evidence type="ECO:0000313" key="2">
    <source>
        <dbReference type="Proteomes" id="UP000054166"/>
    </source>
</evidence>
<dbReference type="InParanoid" id="A0A0C3FS39"/>
<reference evidence="1 2" key="1">
    <citation type="submission" date="2014-04" db="EMBL/GenBank/DDBJ databases">
        <authorList>
            <consortium name="DOE Joint Genome Institute"/>
            <person name="Kuo A."/>
            <person name="Tarkka M."/>
            <person name="Buscot F."/>
            <person name="Kohler A."/>
            <person name="Nagy L.G."/>
            <person name="Floudas D."/>
            <person name="Copeland A."/>
            <person name="Barry K.W."/>
            <person name="Cichocki N."/>
            <person name="Veneault-Fourrey C."/>
            <person name="LaButti K."/>
            <person name="Lindquist E.A."/>
            <person name="Lipzen A."/>
            <person name="Lundell T."/>
            <person name="Morin E."/>
            <person name="Murat C."/>
            <person name="Sun H."/>
            <person name="Tunlid A."/>
            <person name="Henrissat B."/>
            <person name="Grigoriev I.V."/>
            <person name="Hibbett D.S."/>
            <person name="Martin F."/>
            <person name="Nordberg H.P."/>
            <person name="Cantor M.N."/>
            <person name="Hua S.X."/>
        </authorList>
    </citation>
    <scope>NUCLEOTIDE SEQUENCE [LARGE SCALE GENOMIC DNA]</scope>
    <source>
        <strain evidence="1 2">F 1598</strain>
    </source>
</reference>
<proteinExistence type="predicted"/>
<dbReference type="OrthoDB" id="2345911at2759"/>
<dbReference type="AlphaFoldDB" id="A0A0C3FS39"/>